<dbReference type="Proteomes" id="UP000324222">
    <property type="component" value="Unassembled WGS sequence"/>
</dbReference>
<dbReference type="AlphaFoldDB" id="A0A5B7J275"/>
<protein>
    <submittedName>
        <fullName evidence="1">Uncharacterized protein</fullName>
    </submittedName>
</protein>
<gene>
    <name evidence="1" type="ORF">E2C01_083497</name>
</gene>
<reference evidence="1 2" key="1">
    <citation type="submission" date="2019-05" db="EMBL/GenBank/DDBJ databases">
        <title>Another draft genome of Portunus trituberculatus and its Hox gene families provides insights of decapod evolution.</title>
        <authorList>
            <person name="Jeong J.-H."/>
            <person name="Song I."/>
            <person name="Kim S."/>
            <person name="Choi T."/>
            <person name="Kim D."/>
            <person name="Ryu S."/>
            <person name="Kim W."/>
        </authorList>
    </citation>
    <scope>NUCLEOTIDE SEQUENCE [LARGE SCALE GENOMIC DNA]</scope>
    <source>
        <tissue evidence="1">Muscle</tissue>
    </source>
</reference>
<keyword evidence="2" id="KW-1185">Reference proteome</keyword>
<organism evidence="1 2">
    <name type="scientific">Portunus trituberculatus</name>
    <name type="common">Swimming crab</name>
    <name type="synonym">Neptunus trituberculatus</name>
    <dbReference type="NCBI Taxonomy" id="210409"/>
    <lineage>
        <taxon>Eukaryota</taxon>
        <taxon>Metazoa</taxon>
        <taxon>Ecdysozoa</taxon>
        <taxon>Arthropoda</taxon>
        <taxon>Crustacea</taxon>
        <taxon>Multicrustacea</taxon>
        <taxon>Malacostraca</taxon>
        <taxon>Eumalacostraca</taxon>
        <taxon>Eucarida</taxon>
        <taxon>Decapoda</taxon>
        <taxon>Pleocyemata</taxon>
        <taxon>Brachyura</taxon>
        <taxon>Eubrachyura</taxon>
        <taxon>Portunoidea</taxon>
        <taxon>Portunidae</taxon>
        <taxon>Portuninae</taxon>
        <taxon>Portunus</taxon>
    </lineage>
</organism>
<proteinExistence type="predicted"/>
<name>A0A5B7J275_PORTR</name>
<comment type="caution">
    <text evidence="1">The sequence shown here is derived from an EMBL/GenBank/DDBJ whole genome shotgun (WGS) entry which is preliminary data.</text>
</comment>
<accession>A0A5B7J275</accession>
<evidence type="ECO:0000313" key="1">
    <source>
        <dbReference type="EMBL" id="MPC88583.1"/>
    </source>
</evidence>
<sequence length="68" mass="7341">MSTRRLEHDRAHRSITPCVNTAALFVFALPVYFPRRGSSSRRGDGDGVSVVHIIYVAAAKSGRIDAGA</sequence>
<dbReference type="EMBL" id="VSRR010078232">
    <property type="protein sequence ID" value="MPC88583.1"/>
    <property type="molecule type" value="Genomic_DNA"/>
</dbReference>
<evidence type="ECO:0000313" key="2">
    <source>
        <dbReference type="Proteomes" id="UP000324222"/>
    </source>
</evidence>